<dbReference type="FunFam" id="3.40.20.10:FF:000018">
    <property type="entry name" value="Coactosin-like 1"/>
    <property type="match status" value="1"/>
</dbReference>
<dbReference type="GO" id="GO:0030427">
    <property type="term" value="C:site of polarized growth"/>
    <property type="evidence" value="ECO:0007669"/>
    <property type="project" value="TreeGrafter"/>
</dbReference>
<evidence type="ECO:0000313" key="10">
    <source>
        <dbReference type="EMBL" id="JAV48200.1"/>
    </source>
</evidence>
<evidence type="ECO:0000256" key="5">
    <source>
        <dbReference type="ARBA" id="ARBA00038052"/>
    </source>
</evidence>
<keyword evidence="3" id="KW-0009">Actin-binding</keyword>
<evidence type="ECO:0000256" key="7">
    <source>
        <dbReference type="ARBA" id="ARBA00062335"/>
    </source>
</evidence>
<dbReference type="GO" id="GO:0005884">
    <property type="term" value="C:actin filament"/>
    <property type="evidence" value="ECO:0007669"/>
    <property type="project" value="TreeGrafter"/>
</dbReference>
<accession>A0A1W7RAM9</accession>
<dbReference type="InterPro" id="IPR029006">
    <property type="entry name" value="ADF-H/Gelsolin-like_dom_sf"/>
</dbReference>
<comment type="function">
    <text evidence="6">Binds to F-actin in a calcium-independent manner. Has no direct effect on actin depolymerization. Acts as a chaperone for ALOX5 (5LO), influencing both its stability and activity in leukotrienes synthesis.</text>
</comment>
<comment type="subcellular location">
    <subcellularLocation>
        <location evidence="1">Cytoplasm</location>
        <location evidence="1">Cytoskeleton</location>
    </subcellularLocation>
</comment>
<dbReference type="Gene3D" id="3.40.20.10">
    <property type="entry name" value="Severin"/>
    <property type="match status" value="1"/>
</dbReference>
<dbReference type="GO" id="GO:0030833">
    <property type="term" value="P:regulation of actin filament polymerization"/>
    <property type="evidence" value="ECO:0007669"/>
    <property type="project" value="TreeGrafter"/>
</dbReference>
<dbReference type="PANTHER" id="PTHR10829:SF29">
    <property type="entry name" value="COACTOSIN-LIKE PROTEIN"/>
    <property type="match status" value="1"/>
</dbReference>
<evidence type="ECO:0000256" key="8">
    <source>
        <dbReference type="ARBA" id="ARBA00068121"/>
    </source>
</evidence>
<evidence type="ECO:0000256" key="1">
    <source>
        <dbReference type="ARBA" id="ARBA00004245"/>
    </source>
</evidence>
<dbReference type="EMBL" id="GFAH01000189">
    <property type="protein sequence ID" value="JAV48200.1"/>
    <property type="molecule type" value="Transcribed_RNA"/>
</dbReference>
<evidence type="ECO:0000256" key="6">
    <source>
        <dbReference type="ARBA" id="ARBA00058385"/>
    </source>
</evidence>
<keyword evidence="2" id="KW-0963">Cytoplasm</keyword>
<sequence>MATAVDKDALYIAYEDVRSDLSKTMWALFKYEGTRIIHDSSGEDLSDVALKLTDDDRAFIFVRVATGDEMSKRTKFVFLTWIGPNVSPLKRARVSTDKALVKQIVQNFAVELQLETADDITTDYLQKEVKKAGGANYGTGV</sequence>
<dbReference type="SUPFAM" id="SSF55753">
    <property type="entry name" value="Actin depolymerizing proteins"/>
    <property type="match status" value="1"/>
</dbReference>
<feature type="domain" description="ADF-H" evidence="9">
    <location>
        <begin position="2"/>
        <end position="130"/>
    </location>
</feature>
<dbReference type="CDD" id="cd11282">
    <property type="entry name" value="ADF_coactosin_like"/>
    <property type="match status" value="1"/>
</dbReference>
<dbReference type="InterPro" id="IPR002108">
    <property type="entry name" value="ADF-H"/>
</dbReference>
<reference evidence="10" key="1">
    <citation type="submission" date="2016-11" db="EMBL/GenBank/DDBJ databases">
        <title>Venom-gland transcriptomics and venom proteomics of the black-back scorpion (Hadrurus spadix) reveal detectability challenges and an unexplored realm of animal toxin diversity.</title>
        <authorList>
            <person name="Rokyta D.R."/>
            <person name="Ward M.J."/>
        </authorList>
    </citation>
    <scope>NUCLEOTIDE SEQUENCE</scope>
    <source>
        <tissue evidence="10">Venom gland</tissue>
    </source>
</reference>
<dbReference type="PANTHER" id="PTHR10829">
    <property type="entry name" value="CORTACTIN AND DREBRIN"/>
    <property type="match status" value="1"/>
</dbReference>
<keyword evidence="4" id="KW-0206">Cytoskeleton</keyword>
<name>A0A1W7RAM9_9SCOR</name>
<evidence type="ECO:0000256" key="4">
    <source>
        <dbReference type="ARBA" id="ARBA00023212"/>
    </source>
</evidence>
<dbReference type="GO" id="GO:0051015">
    <property type="term" value="F:actin filament binding"/>
    <property type="evidence" value="ECO:0007669"/>
    <property type="project" value="TreeGrafter"/>
</dbReference>
<comment type="subunit">
    <text evidence="7">Interacts with 5-lipoxygenase (ALOX5/5LO) in a calcium-independent manner. Binds to F-actin with a stoichiometry of 1:2.</text>
</comment>
<dbReference type="SMART" id="SM00102">
    <property type="entry name" value="ADF"/>
    <property type="match status" value="1"/>
</dbReference>
<evidence type="ECO:0000256" key="3">
    <source>
        <dbReference type="ARBA" id="ARBA00023203"/>
    </source>
</evidence>
<dbReference type="GO" id="GO:0030864">
    <property type="term" value="C:cortical actin cytoskeleton"/>
    <property type="evidence" value="ECO:0007669"/>
    <property type="project" value="TreeGrafter"/>
</dbReference>
<proteinExistence type="inferred from homology"/>
<comment type="similarity">
    <text evidence="5">Belongs to the actin-binding proteins ADF family. Coactosin subfamily.</text>
</comment>
<evidence type="ECO:0000256" key="2">
    <source>
        <dbReference type="ARBA" id="ARBA00022490"/>
    </source>
</evidence>
<protein>
    <recommendedName>
        <fullName evidence="8">Coactosin-like protein</fullName>
    </recommendedName>
</protein>
<evidence type="ECO:0000259" key="9">
    <source>
        <dbReference type="PROSITE" id="PS51263"/>
    </source>
</evidence>
<dbReference type="PROSITE" id="PS51263">
    <property type="entry name" value="ADF_H"/>
    <property type="match status" value="1"/>
</dbReference>
<dbReference type="Pfam" id="PF00241">
    <property type="entry name" value="Cofilin_ADF"/>
    <property type="match status" value="1"/>
</dbReference>
<organism evidence="10">
    <name type="scientific">Hadrurus spadix</name>
    <dbReference type="NCBI Taxonomy" id="141984"/>
    <lineage>
        <taxon>Eukaryota</taxon>
        <taxon>Metazoa</taxon>
        <taxon>Ecdysozoa</taxon>
        <taxon>Arthropoda</taxon>
        <taxon>Chelicerata</taxon>
        <taxon>Arachnida</taxon>
        <taxon>Scorpiones</taxon>
        <taxon>Iurida</taxon>
        <taxon>Iuroidea</taxon>
        <taxon>Hadrurus</taxon>
    </lineage>
</organism>
<dbReference type="AlphaFoldDB" id="A0A1W7RAM9"/>